<dbReference type="AlphaFoldDB" id="A0A426YUI9"/>
<dbReference type="EMBL" id="AMZH03010116">
    <property type="protein sequence ID" value="RRT55379.1"/>
    <property type="molecule type" value="Genomic_DNA"/>
</dbReference>
<gene>
    <name evidence="1" type="ORF">B296_00048496</name>
</gene>
<evidence type="ECO:0000313" key="2">
    <source>
        <dbReference type="Proteomes" id="UP000287651"/>
    </source>
</evidence>
<protein>
    <submittedName>
        <fullName evidence="1">Uncharacterized protein</fullName>
    </submittedName>
</protein>
<dbReference type="Proteomes" id="UP000287651">
    <property type="component" value="Unassembled WGS sequence"/>
</dbReference>
<accession>A0A426YUI9</accession>
<name>A0A426YUI9_ENSVE</name>
<sequence length="82" mass="8987">MCTARYRDNLGTLVWIGVTVQLTGFCSKQDSLEGEPLSTILKLLICILSDHPGLWKRLSSHRAEPADAVLAGDLCIVLCIFV</sequence>
<evidence type="ECO:0000313" key="1">
    <source>
        <dbReference type="EMBL" id="RRT55379.1"/>
    </source>
</evidence>
<organism evidence="1 2">
    <name type="scientific">Ensete ventricosum</name>
    <name type="common">Abyssinian banana</name>
    <name type="synonym">Musa ensete</name>
    <dbReference type="NCBI Taxonomy" id="4639"/>
    <lineage>
        <taxon>Eukaryota</taxon>
        <taxon>Viridiplantae</taxon>
        <taxon>Streptophyta</taxon>
        <taxon>Embryophyta</taxon>
        <taxon>Tracheophyta</taxon>
        <taxon>Spermatophyta</taxon>
        <taxon>Magnoliopsida</taxon>
        <taxon>Liliopsida</taxon>
        <taxon>Zingiberales</taxon>
        <taxon>Musaceae</taxon>
        <taxon>Ensete</taxon>
    </lineage>
</organism>
<proteinExistence type="predicted"/>
<comment type="caution">
    <text evidence="1">The sequence shown here is derived from an EMBL/GenBank/DDBJ whole genome shotgun (WGS) entry which is preliminary data.</text>
</comment>
<reference evidence="1 2" key="1">
    <citation type="journal article" date="2014" name="Agronomy (Basel)">
        <title>A Draft Genome Sequence for Ensete ventricosum, the Drought-Tolerant Tree Against Hunger.</title>
        <authorList>
            <person name="Harrison J."/>
            <person name="Moore K.A."/>
            <person name="Paszkiewicz K."/>
            <person name="Jones T."/>
            <person name="Grant M."/>
            <person name="Ambacheew D."/>
            <person name="Muzemil S."/>
            <person name="Studholme D.J."/>
        </authorList>
    </citation>
    <scope>NUCLEOTIDE SEQUENCE [LARGE SCALE GENOMIC DNA]</scope>
</reference>